<evidence type="ECO:0000256" key="1">
    <source>
        <dbReference type="ARBA" id="ARBA00006484"/>
    </source>
</evidence>
<dbReference type="PROSITE" id="PS00061">
    <property type="entry name" value="ADH_SHORT"/>
    <property type="match status" value="1"/>
</dbReference>
<sequence length="249" mass="26244">MNEQTIEPVILVTGAARRVGAAIARELHAGGARIALHYRSSREEAEALAASFLAIRPGSAMTVGGDLGADGVPEALADRVLAHFGRLDGLVNNASSFFPTPLGQIDSSAWADLVGSNLKGPLFLTQALAPALKASRGAVVNIVDIHAERPLRHYALYCAAKAGLAGLTRALALEMAPEVRVNGVSPGPIEWPEDGQIASDEREEIVRHTLLQREGSPTDIARTVRFLLVDAPYITGQILAVDGGRSAHL</sequence>
<dbReference type="PRINTS" id="PR00080">
    <property type="entry name" value="SDRFAMILY"/>
</dbReference>
<dbReference type="RefSeq" id="WP_108950949.1">
    <property type="nucleotide sequence ID" value="NZ_CP022187.1"/>
</dbReference>
<dbReference type="KEGG" id="acom:CEW83_20100"/>
<dbReference type="InterPro" id="IPR036291">
    <property type="entry name" value="NAD(P)-bd_dom_sf"/>
</dbReference>
<dbReference type="Pfam" id="PF13561">
    <property type="entry name" value="adh_short_C2"/>
    <property type="match status" value="1"/>
</dbReference>
<dbReference type="InterPro" id="IPR002347">
    <property type="entry name" value="SDR_fam"/>
</dbReference>
<comment type="similarity">
    <text evidence="1">Belongs to the short-chain dehydrogenases/reductases (SDR) family.</text>
</comment>
<dbReference type="PANTHER" id="PTHR43639:SF1">
    <property type="entry name" value="SHORT-CHAIN DEHYDROGENASE_REDUCTASE FAMILY PROTEIN"/>
    <property type="match status" value="1"/>
</dbReference>
<evidence type="ECO:0000313" key="3">
    <source>
        <dbReference type="EMBL" id="AWI77250.1"/>
    </source>
</evidence>
<dbReference type="NCBIfam" id="NF006598">
    <property type="entry name" value="PRK09135.1"/>
    <property type="match status" value="1"/>
</dbReference>
<accession>A0A2U8GV06</accession>
<dbReference type="Proteomes" id="UP000244930">
    <property type="component" value="Chromosome"/>
</dbReference>
<dbReference type="Gene3D" id="3.40.50.720">
    <property type="entry name" value="NAD(P)-binding Rossmann-like Domain"/>
    <property type="match status" value="1"/>
</dbReference>
<evidence type="ECO:0000313" key="4">
    <source>
        <dbReference type="Proteomes" id="UP000244930"/>
    </source>
</evidence>
<name>A0A2U8GV06_9RHOO</name>
<organism evidence="3 4">
    <name type="scientific">Parazoarcus communis</name>
    <dbReference type="NCBI Taxonomy" id="41977"/>
    <lineage>
        <taxon>Bacteria</taxon>
        <taxon>Pseudomonadati</taxon>
        <taxon>Pseudomonadota</taxon>
        <taxon>Betaproteobacteria</taxon>
        <taxon>Rhodocyclales</taxon>
        <taxon>Zoogloeaceae</taxon>
        <taxon>Parazoarcus</taxon>
    </lineage>
</organism>
<dbReference type="GO" id="GO:0016491">
    <property type="term" value="F:oxidoreductase activity"/>
    <property type="evidence" value="ECO:0007669"/>
    <property type="project" value="UniProtKB-KW"/>
</dbReference>
<dbReference type="FunFam" id="3.40.50.720:FF:000084">
    <property type="entry name" value="Short-chain dehydrogenase reductase"/>
    <property type="match status" value="1"/>
</dbReference>
<dbReference type="AlphaFoldDB" id="A0A2U8GV06"/>
<protein>
    <submittedName>
        <fullName evidence="3">Pteridine reductase</fullName>
    </submittedName>
</protein>
<dbReference type="InterPro" id="IPR020904">
    <property type="entry name" value="Sc_DH/Rdtase_CS"/>
</dbReference>
<keyword evidence="4" id="KW-1185">Reference proteome</keyword>
<dbReference type="PRINTS" id="PR00081">
    <property type="entry name" value="GDHRDH"/>
</dbReference>
<keyword evidence="2" id="KW-0560">Oxidoreductase</keyword>
<reference evidence="3 4" key="1">
    <citation type="submission" date="2017-06" db="EMBL/GenBank/DDBJ databases">
        <title>Azoarcus.</title>
        <authorList>
            <person name="Woo J.-H."/>
            <person name="Kim H.-S."/>
        </authorList>
    </citation>
    <scope>NUCLEOTIDE SEQUENCE [LARGE SCALE GENOMIC DNA]</scope>
    <source>
        <strain evidence="3 4">TSPY31</strain>
    </source>
</reference>
<gene>
    <name evidence="3" type="ORF">CEW83_20100</name>
</gene>
<evidence type="ECO:0000256" key="2">
    <source>
        <dbReference type="ARBA" id="ARBA00023002"/>
    </source>
</evidence>
<proteinExistence type="inferred from homology"/>
<dbReference type="EMBL" id="CP022187">
    <property type="protein sequence ID" value="AWI77250.1"/>
    <property type="molecule type" value="Genomic_DNA"/>
</dbReference>
<dbReference type="SUPFAM" id="SSF51735">
    <property type="entry name" value="NAD(P)-binding Rossmann-fold domains"/>
    <property type="match status" value="1"/>
</dbReference>
<dbReference type="PANTHER" id="PTHR43639">
    <property type="entry name" value="OXIDOREDUCTASE, SHORT-CHAIN DEHYDROGENASE/REDUCTASE FAMILY (AFU_ORTHOLOGUE AFUA_5G02870)"/>
    <property type="match status" value="1"/>
</dbReference>